<keyword evidence="5" id="KW-1185">Reference proteome</keyword>
<dbReference type="CDD" id="cd02651">
    <property type="entry name" value="nuc_hydro_IU_UC_XIUA"/>
    <property type="match status" value="1"/>
</dbReference>
<sequence length="310" mass="33909">MKIPVIIDCDPGTDDTIALIMALASDKLDVKAITTVAGNQTAEKTAVNGLKIVSFLDKSVPVARGAEKPIMRPLVTAGHVHGESGMAHVELPEAKIEYLSTKAWDLFYEMSIKNDEKIHLITLGPLSNVAIALMKYPTLKNGISRITMMGGSIGYGNDTPAAEYNIFADPEAAKIVFESGIPITMVGLDCTHKAWLTKNEIESMGDSSKQNGVWLAKEMMQHIHEFASRFNFEGAIMHDPSAIAAAIDPTLIQTEDYFVTVETKGDYTTGKTVVDTMRVTGKKPNTQVATEMDRERFVDLLRGLIKSYEI</sequence>
<dbReference type="SUPFAM" id="SSF53590">
    <property type="entry name" value="Nucleoside hydrolase"/>
    <property type="match status" value="1"/>
</dbReference>
<dbReference type="PANTHER" id="PTHR12304:SF4">
    <property type="entry name" value="URIDINE NUCLEOSIDASE"/>
    <property type="match status" value="1"/>
</dbReference>
<dbReference type="Pfam" id="PF01156">
    <property type="entry name" value="IU_nuc_hydro"/>
    <property type="match status" value="1"/>
</dbReference>
<evidence type="ECO:0000256" key="2">
    <source>
        <dbReference type="ARBA" id="ARBA00023295"/>
    </source>
</evidence>
<reference evidence="4 5" key="1">
    <citation type="submission" date="2016-10" db="EMBL/GenBank/DDBJ databases">
        <authorList>
            <person name="de Groot N.N."/>
        </authorList>
    </citation>
    <scope>NUCLEOTIDE SEQUENCE [LARGE SCALE GENOMIC DNA]</scope>
    <source>
        <strain evidence="4 5">APO</strain>
    </source>
</reference>
<dbReference type="RefSeq" id="WP_093309698.1">
    <property type="nucleotide sequence ID" value="NZ_FNPV01000001.1"/>
</dbReference>
<evidence type="ECO:0000256" key="1">
    <source>
        <dbReference type="ARBA" id="ARBA00022801"/>
    </source>
</evidence>
<dbReference type="GO" id="GO:0008477">
    <property type="term" value="F:purine nucleosidase activity"/>
    <property type="evidence" value="ECO:0007669"/>
    <property type="project" value="TreeGrafter"/>
</dbReference>
<dbReference type="GO" id="GO:0005829">
    <property type="term" value="C:cytosol"/>
    <property type="evidence" value="ECO:0007669"/>
    <property type="project" value="TreeGrafter"/>
</dbReference>
<keyword evidence="1 4" id="KW-0378">Hydrolase</keyword>
<dbReference type="InterPro" id="IPR036452">
    <property type="entry name" value="Ribo_hydro-like"/>
</dbReference>
<dbReference type="STRING" id="159292.SAMN05192546_10145"/>
<dbReference type="InterPro" id="IPR001910">
    <property type="entry name" value="Inosine/uridine_hydrolase_dom"/>
</dbReference>
<dbReference type="InterPro" id="IPR015910">
    <property type="entry name" value="I/U_nuclsd_hydro_CS"/>
</dbReference>
<evidence type="ECO:0000259" key="3">
    <source>
        <dbReference type="Pfam" id="PF01156"/>
    </source>
</evidence>
<proteinExistence type="predicted"/>
<organism evidence="4 5">
    <name type="scientific">Tindallia californiensis</name>
    <dbReference type="NCBI Taxonomy" id="159292"/>
    <lineage>
        <taxon>Bacteria</taxon>
        <taxon>Bacillati</taxon>
        <taxon>Bacillota</taxon>
        <taxon>Clostridia</taxon>
        <taxon>Peptostreptococcales</taxon>
        <taxon>Tindalliaceae</taxon>
        <taxon>Tindallia</taxon>
    </lineage>
</organism>
<dbReference type="InterPro" id="IPR023186">
    <property type="entry name" value="IUNH"/>
</dbReference>
<dbReference type="Gene3D" id="3.90.245.10">
    <property type="entry name" value="Ribonucleoside hydrolase-like"/>
    <property type="match status" value="1"/>
</dbReference>
<dbReference type="PROSITE" id="PS01247">
    <property type="entry name" value="IUNH"/>
    <property type="match status" value="1"/>
</dbReference>
<dbReference type="EMBL" id="FNPV01000001">
    <property type="protein sequence ID" value="SDY23625.1"/>
    <property type="molecule type" value="Genomic_DNA"/>
</dbReference>
<dbReference type="AlphaFoldDB" id="A0A1H3I875"/>
<feature type="domain" description="Inosine/uridine-preferring nucleoside hydrolase" evidence="3">
    <location>
        <begin position="5"/>
        <end position="299"/>
    </location>
</feature>
<evidence type="ECO:0000313" key="5">
    <source>
        <dbReference type="Proteomes" id="UP000199230"/>
    </source>
</evidence>
<protein>
    <submittedName>
        <fullName evidence="4">Pyrimidine-specific ribonucleoside hydrolase</fullName>
    </submittedName>
</protein>
<accession>A0A1H3I875</accession>
<dbReference type="OrthoDB" id="9797882at2"/>
<dbReference type="Proteomes" id="UP000199230">
    <property type="component" value="Unassembled WGS sequence"/>
</dbReference>
<name>A0A1H3I875_9FIRM</name>
<evidence type="ECO:0000313" key="4">
    <source>
        <dbReference type="EMBL" id="SDY23625.1"/>
    </source>
</evidence>
<dbReference type="PANTHER" id="PTHR12304">
    <property type="entry name" value="INOSINE-URIDINE PREFERRING NUCLEOSIDE HYDROLASE"/>
    <property type="match status" value="1"/>
</dbReference>
<keyword evidence="2" id="KW-0326">Glycosidase</keyword>
<dbReference type="GO" id="GO:0006152">
    <property type="term" value="P:purine nucleoside catabolic process"/>
    <property type="evidence" value="ECO:0007669"/>
    <property type="project" value="TreeGrafter"/>
</dbReference>
<dbReference type="GO" id="GO:0045437">
    <property type="term" value="F:uridine nucleosidase activity"/>
    <property type="evidence" value="ECO:0007669"/>
    <property type="project" value="UniProtKB-ARBA"/>
</dbReference>
<gene>
    <name evidence="4" type="ORF">SAMN05192546_10145</name>
</gene>